<dbReference type="RefSeq" id="WP_099519824.1">
    <property type="nucleotide sequence ID" value="NZ_CP016808.1"/>
</dbReference>
<dbReference type="EMBL" id="CP016808">
    <property type="protein sequence ID" value="ANY68719.1"/>
    <property type="molecule type" value="Genomic_DNA"/>
</dbReference>
<dbReference type="InterPro" id="IPR051790">
    <property type="entry name" value="Cytochrome_c-biogenesis_DsbD"/>
</dbReference>
<dbReference type="GO" id="GO:0017004">
    <property type="term" value="P:cytochrome complex assembly"/>
    <property type="evidence" value="ECO:0007669"/>
    <property type="project" value="InterPro"/>
</dbReference>
<dbReference type="Pfam" id="PF02683">
    <property type="entry name" value="DsbD_TM"/>
    <property type="match status" value="1"/>
</dbReference>
<name>A0A1B2DLZ5_9BACL</name>
<dbReference type="InterPro" id="IPR003834">
    <property type="entry name" value="Cyt_c_assmbl_TM_dom"/>
</dbReference>
<proteinExistence type="inferred from homology"/>
<comment type="similarity">
    <text evidence="2">Belongs to the DsbD family.</text>
</comment>
<protein>
    <submittedName>
        <fullName evidence="8">Cytochrome C biogenesis protein</fullName>
    </submittedName>
</protein>
<evidence type="ECO:0000256" key="3">
    <source>
        <dbReference type="ARBA" id="ARBA00022692"/>
    </source>
</evidence>
<evidence type="ECO:0000256" key="4">
    <source>
        <dbReference type="ARBA" id="ARBA00022989"/>
    </source>
</evidence>
<feature type="transmembrane region" description="Helical" evidence="6">
    <location>
        <begin position="201"/>
        <end position="219"/>
    </location>
</feature>
<dbReference type="PANTHER" id="PTHR31272:SF4">
    <property type="entry name" value="CYTOCHROME C-TYPE BIOGENESIS PROTEIN HI_1454-RELATED"/>
    <property type="match status" value="1"/>
</dbReference>
<feature type="transmembrane region" description="Helical" evidence="6">
    <location>
        <begin position="93"/>
        <end position="110"/>
    </location>
</feature>
<comment type="subcellular location">
    <subcellularLocation>
        <location evidence="1">Membrane</location>
        <topology evidence="1">Multi-pass membrane protein</topology>
    </subcellularLocation>
</comment>
<gene>
    <name evidence="8" type="ORF">BBD42_21305</name>
</gene>
<dbReference type="AlphaFoldDB" id="A0A1B2DLZ5"/>
<feature type="domain" description="Cytochrome C biogenesis protein transmembrane" evidence="7">
    <location>
        <begin position="6"/>
        <end position="218"/>
    </location>
</feature>
<evidence type="ECO:0000256" key="2">
    <source>
        <dbReference type="ARBA" id="ARBA00006143"/>
    </source>
</evidence>
<reference evidence="8" key="1">
    <citation type="submission" date="2016-08" db="EMBL/GenBank/DDBJ databases">
        <title>Complete Genome Seqeunce of Paenibacillus sp. BIHB 4019 from tea rhizoplane.</title>
        <authorList>
            <person name="Thakur R."/>
            <person name="Swarnkar M.K."/>
            <person name="Gulati A."/>
        </authorList>
    </citation>
    <scope>NUCLEOTIDE SEQUENCE [LARGE SCALE GENOMIC DNA]</scope>
    <source>
        <strain evidence="8">BIHB4019</strain>
    </source>
</reference>
<keyword evidence="4 6" id="KW-1133">Transmembrane helix</keyword>
<keyword evidence="3 6" id="KW-0812">Transmembrane</keyword>
<accession>A0A1B2DLZ5</accession>
<sequence>MNDLNIWLALGAGFASFISPCCLPLYPSYLSYITGISVSDLKNNEHTSKQMRSRTMLHTLFFIIGFCTVYYTLGYGTNVFAETFSEYEPLIRKLSAILIVLMGLFLLGVFQPQLLMKTRKLPFDPSKKTGYLGSFIFGIGFSAGWSPCTGPALTAILALAASEPNTWFKLTTAYALGFAIPFFVLAFFLGSARWLLKYTNTVMKVGGAIMIVLGIMLFTDQMTQITSWLNLITPDWLKF</sequence>
<feature type="transmembrane region" description="Helical" evidence="6">
    <location>
        <begin position="167"/>
        <end position="189"/>
    </location>
</feature>
<dbReference type="GO" id="GO:0016020">
    <property type="term" value="C:membrane"/>
    <property type="evidence" value="ECO:0007669"/>
    <property type="project" value="UniProtKB-SubCell"/>
</dbReference>
<evidence type="ECO:0000256" key="5">
    <source>
        <dbReference type="ARBA" id="ARBA00023136"/>
    </source>
</evidence>
<evidence type="ECO:0000256" key="1">
    <source>
        <dbReference type="ARBA" id="ARBA00004141"/>
    </source>
</evidence>
<keyword evidence="5 6" id="KW-0472">Membrane</keyword>
<feature type="transmembrane region" description="Helical" evidence="6">
    <location>
        <begin position="6"/>
        <end position="26"/>
    </location>
</feature>
<evidence type="ECO:0000256" key="6">
    <source>
        <dbReference type="SAM" id="Phobius"/>
    </source>
</evidence>
<feature type="transmembrane region" description="Helical" evidence="6">
    <location>
        <begin position="55"/>
        <end position="73"/>
    </location>
</feature>
<dbReference type="PANTHER" id="PTHR31272">
    <property type="entry name" value="CYTOCHROME C-TYPE BIOGENESIS PROTEIN HI_1454-RELATED"/>
    <property type="match status" value="1"/>
</dbReference>
<evidence type="ECO:0000259" key="7">
    <source>
        <dbReference type="Pfam" id="PF02683"/>
    </source>
</evidence>
<evidence type="ECO:0000313" key="8">
    <source>
        <dbReference type="EMBL" id="ANY68719.1"/>
    </source>
</evidence>
<feature type="transmembrane region" description="Helical" evidence="6">
    <location>
        <begin position="131"/>
        <end position="161"/>
    </location>
</feature>
<organism evidence="8">
    <name type="scientific">Paenibacillus sp. BIHB 4019</name>
    <dbReference type="NCBI Taxonomy" id="1870819"/>
    <lineage>
        <taxon>Bacteria</taxon>
        <taxon>Bacillati</taxon>
        <taxon>Bacillota</taxon>
        <taxon>Bacilli</taxon>
        <taxon>Bacillales</taxon>
        <taxon>Paenibacillaceae</taxon>
        <taxon>Paenibacillus</taxon>
    </lineage>
</organism>